<dbReference type="OrthoDB" id="4212451at2"/>
<dbReference type="AlphaFoldDB" id="A0A4P2Q786"/>
<accession>A0A4P2Q786</accession>
<dbReference type="EMBL" id="CP012670">
    <property type="protein sequence ID" value="AUX25131.1"/>
    <property type="molecule type" value="Genomic_DNA"/>
</dbReference>
<dbReference type="Pfam" id="PF25164">
    <property type="entry name" value="CoiA_N"/>
    <property type="match status" value="1"/>
</dbReference>
<evidence type="ECO:0000259" key="1">
    <source>
        <dbReference type="Pfam" id="PF25164"/>
    </source>
</evidence>
<evidence type="ECO:0000313" key="3">
    <source>
        <dbReference type="Proteomes" id="UP000295781"/>
    </source>
</evidence>
<proteinExistence type="predicted"/>
<name>A0A4P2Q786_SORCE</name>
<organism evidence="2 3">
    <name type="scientific">Sorangium cellulosum</name>
    <name type="common">Polyangium cellulosum</name>
    <dbReference type="NCBI Taxonomy" id="56"/>
    <lineage>
        <taxon>Bacteria</taxon>
        <taxon>Pseudomonadati</taxon>
        <taxon>Myxococcota</taxon>
        <taxon>Polyangia</taxon>
        <taxon>Polyangiales</taxon>
        <taxon>Polyangiaceae</taxon>
        <taxon>Sorangium</taxon>
    </lineage>
</organism>
<dbReference type="Proteomes" id="UP000295781">
    <property type="component" value="Chromosome"/>
</dbReference>
<reference evidence="2 3" key="1">
    <citation type="submission" date="2015-09" db="EMBL/GenBank/DDBJ databases">
        <title>Sorangium comparison.</title>
        <authorList>
            <person name="Zaburannyi N."/>
            <person name="Bunk B."/>
            <person name="Overmann J."/>
            <person name="Mueller R."/>
        </authorList>
    </citation>
    <scope>NUCLEOTIDE SEQUENCE [LARGE SCALE GENOMIC DNA]</scope>
    <source>
        <strain evidence="2 3">So ceGT47</strain>
    </source>
</reference>
<evidence type="ECO:0000313" key="2">
    <source>
        <dbReference type="EMBL" id="AUX25131.1"/>
    </source>
</evidence>
<sequence length="299" mass="34389">MRVAITWARTREIPSAAACRTPFLLPGDRGGITIIPGRAHRQAYTMQYALVSGQRSTPQPGLVGACPACNWPTVSKCGTKVMWHWAHKARRHCDPWWENETEWHRHWKSLFPDDAREVAHFDATTGEKHVADIKTETGLIIELQHSPMPSEELRAREHFYKNMIWIVDARPFAGQFHILGKLPPPDCDLVEDIVFYPQRHRDTGPGGFWRPSENPEPRGLVLYHSINEISKEIELLYQGHHFFEWIRPRAIWFDATAPVLLDFGGPCLWRLRAYDDRGLWSVQRTSKDAFIAENGGNPE</sequence>
<gene>
    <name evidence="2" type="ORF">SOCEGT47_056750</name>
</gene>
<dbReference type="InterPro" id="IPR057253">
    <property type="entry name" value="CoiA-like_N"/>
</dbReference>
<feature type="domain" description="Competence protein CoiA-like N-terminal" evidence="1">
    <location>
        <begin position="66"/>
        <end position="94"/>
    </location>
</feature>
<protein>
    <recommendedName>
        <fullName evidence="1">Competence protein CoiA-like N-terminal domain-containing protein</fullName>
    </recommendedName>
</protein>